<dbReference type="InterPro" id="IPR000432">
    <property type="entry name" value="DNA_mismatch_repair_MutS_C"/>
</dbReference>
<proteinExistence type="predicted"/>
<dbReference type="Gene3D" id="3.40.50.300">
    <property type="entry name" value="P-loop containing nucleotide triphosphate hydrolases"/>
    <property type="match status" value="1"/>
</dbReference>
<dbReference type="EMBL" id="FCOR01000003">
    <property type="protein sequence ID" value="CVK15781.1"/>
    <property type="molecule type" value="Genomic_DNA"/>
</dbReference>
<dbReference type="GO" id="GO:0030983">
    <property type="term" value="F:mismatched DNA binding"/>
    <property type="evidence" value="ECO:0007669"/>
    <property type="project" value="InterPro"/>
</dbReference>
<dbReference type="Proteomes" id="UP000182761">
    <property type="component" value="Unassembled WGS sequence"/>
</dbReference>
<dbReference type="InterPro" id="IPR027417">
    <property type="entry name" value="P-loop_NTPase"/>
</dbReference>
<organism evidence="6 7">
    <name type="scientific">Apibacter mensalis</name>
    <dbReference type="NCBI Taxonomy" id="1586267"/>
    <lineage>
        <taxon>Bacteria</taxon>
        <taxon>Pseudomonadati</taxon>
        <taxon>Bacteroidota</taxon>
        <taxon>Flavobacteriia</taxon>
        <taxon>Flavobacteriales</taxon>
        <taxon>Weeksellaceae</taxon>
        <taxon>Apibacter</taxon>
    </lineage>
</organism>
<dbReference type="Gene3D" id="1.10.1420.10">
    <property type="match status" value="1"/>
</dbReference>
<evidence type="ECO:0000256" key="1">
    <source>
        <dbReference type="ARBA" id="ARBA00022741"/>
    </source>
</evidence>
<evidence type="ECO:0000259" key="5">
    <source>
        <dbReference type="SMART" id="SM00534"/>
    </source>
</evidence>
<accession>A0A0X3AN24</accession>
<dbReference type="RefSeq" id="WP_055425008.1">
    <property type="nucleotide sequence ID" value="NZ_FCOR01000003.1"/>
</dbReference>
<dbReference type="GO" id="GO:0005829">
    <property type="term" value="C:cytosol"/>
    <property type="evidence" value="ECO:0007669"/>
    <property type="project" value="TreeGrafter"/>
</dbReference>
<dbReference type="SUPFAM" id="SSF52540">
    <property type="entry name" value="P-loop containing nucleoside triphosphate hydrolases"/>
    <property type="match status" value="1"/>
</dbReference>
<dbReference type="Pfam" id="PF00488">
    <property type="entry name" value="MutS_V"/>
    <property type="match status" value="1"/>
</dbReference>
<evidence type="ECO:0000256" key="4">
    <source>
        <dbReference type="SAM" id="Phobius"/>
    </source>
</evidence>
<feature type="domain" description="DNA mismatch repair proteins mutS family" evidence="5">
    <location>
        <begin position="421"/>
        <end position="597"/>
    </location>
</feature>
<dbReference type="SMART" id="SM00534">
    <property type="entry name" value="MUTSac"/>
    <property type="match status" value="1"/>
</dbReference>
<keyword evidence="3" id="KW-0238">DNA-binding</keyword>
<name>A0A0X3AN24_9FLAO</name>
<keyword evidence="1" id="KW-0547">Nucleotide-binding</keyword>
<evidence type="ECO:0000313" key="7">
    <source>
        <dbReference type="Proteomes" id="UP000182761"/>
    </source>
</evidence>
<dbReference type="FunFam" id="3.40.50.300:FF:001552">
    <property type="entry name" value="Mismatch repair ATPase (MutS family)"/>
    <property type="match status" value="1"/>
</dbReference>
<keyword evidence="4" id="KW-0812">Transmembrane</keyword>
<evidence type="ECO:0000256" key="3">
    <source>
        <dbReference type="ARBA" id="ARBA00023125"/>
    </source>
</evidence>
<dbReference type="GO" id="GO:0005524">
    <property type="term" value="F:ATP binding"/>
    <property type="evidence" value="ECO:0007669"/>
    <property type="project" value="UniProtKB-KW"/>
</dbReference>
<dbReference type="AlphaFoldDB" id="A0A0X3AN24"/>
<dbReference type="OrthoDB" id="9802448at2"/>
<keyword evidence="7" id="KW-1185">Reference proteome</keyword>
<dbReference type="PANTHER" id="PTHR11361">
    <property type="entry name" value="DNA MISMATCH REPAIR PROTEIN MUTS FAMILY MEMBER"/>
    <property type="match status" value="1"/>
</dbReference>
<keyword evidence="4" id="KW-1133">Transmembrane helix</keyword>
<dbReference type="InterPro" id="IPR045076">
    <property type="entry name" value="MutS"/>
</dbReference>
<protein>
    <submittedName>
        <fullName evidence="6">MutS domain III</fullName>
    </submittedName>
</protein>
<dbReference type="PANTHER" id="PTHR11361:SF99">
    <property type="entry name" value="DNA MISMATCH REPAIR PROTEIN"/>
    <property type="match status" value="1"/>
</dbReference>
<keyword evidence="2" id="KW-0067">ATP-binding</keyword>
<gene>
    <name evidence="6" type="ORF">Ga0061079_10391</name>
</gene>
<dbReference type="InterPro" id="IPR036187">
    <property type="entry name" value="DNA_mismatch_repair_MutS_sf"/>
</dbReference>
<dbReference type="SUPFAM" id="SSF48334">
    <property type="entry name" value="DNA repair protein MutS, domain III"/>
    <property type="match status" value="1"/>
</dbReference>
<feature type="transmembrane region" description="Helical" evidence="4">
    <location>
        <begin position="215"/>
        <end position="242"/>
    </location>
</feature>
<evidence type="ECO:0000313" key="6">
    <source>
        <dbReference type="EMBL" id="CVK15781.1"/>
    </source>
</evidence>
<reference evidence="6 7" key="1">
    <citation type="submission" date="2016-01" db="EMBL/GenBank/DDBJ databases">
        <authorList>
            <person name="McClelland M."/>
            <person name="Jain A."/>
            <person name="Saraogi P."/>
            <person name="Mendelson R."/>
            <person name="Westerman R."/>
            <person name="SanMiguel P."/>
            <person name="Csonka L."/>
        </authorList>
    </citation>
    <scope>NUCLEOTIDE SEQUENCE [LARGE SCALE GENOMIC DNA]</scope>
    <source>
        <strain evidence="6 7">R-53146</strain>
    </source>
</reference>
<keyword evidence="4" id="KW-0472">Membrane</keyword>
<dbReference type="GO" id="GO:0140664">
    <property type="term" value="F:ATP-dependent DNA damage sensor activity"/>
    <property type="evidence" value="ECO:0007669"/>
    <property type="project" value="InterPro"/>
</dbReference>
<dbReference type="STRING" id="1586267.GCA_001418685_00614"/>
<feature type="transmembrane region" description="Helical" evidence="4">
    <location>
        <begin position="56"/>
        <end position="73"/>
    </location>
</feature>
<dbReference type="GO" id="GO:0006298">
    <property type="term" value="P:mismatch repair"/>
    <property type="evidence" value="ECO:0007669"/>
    <property type="project" value="InterPro"/>
</dbReference>
<sequence>MKIKDIKNSYHFLINKENKTVQSLKKKIFIVAAVRLAVVLLAAILCIFTWKNSYLTGGIIFIFFFLFILLLKLHQKLFYKKNYSETLLTLAENECKALNYDFSSFKGAPEYISAEHSFSYDLDLFGDRSLFQAINRTCTPQGEQFLALQFISPVLEKKTILENQESIQELAFKQEWVNHFRVLGTLNKNSDKKEDRFSQIFSNTFLLYKNKFWEIIIYLIPCLYFSLLLLTAFHIVSALYLIPLWIITFSINTYAGRHVNRIVHQLNNKTDILSTYTSLFKTIEDQNFKSKLLKKHQNILKKGTPASVAIHKLERYYSHLNMGLAYPMTLFFNPVLCWSVRYSIQIEKWINTYNNHLPDWFDSLSRFDAWCSLSTYAYTHPDYCYPKINTEHFIFEGKELGHPLLNRSACVTNDVKISKEKFFLVITGANMAGKSTYLRTIGVNYILACIGAPVYAKSLEIFPGNLVTNLRTTDSLVDHESYFFSELKRLKMIIDRLRSGEHLFIILDEILKGTNSEDKQKGSLALMKQLISLKGNGIIATHDLVVGTLETAYPDNIKNYRFEAEILQDELWFDYKLKEGIAQNMNATFLMKKMGITGIE</sequence>
<feature type="transmembrane region" description="Helical" evidence="4">
    <location>
        <begin position="28"/>
        <end position="50"/>
    </location>
</feature>
<evidence type="ECO:0000256" key="2">
    <source>
        <dbReference type="ARBA" id="ARBA00022840"/>
    </source>
</evidence>